<feature type="domain" description="Fibronectin type-III" evidence="10">
    <location>
        <begin position="437"/>
        <end position="546"/>
    </location>
</feature>
<evidence type="ECO:0000256" key="9">
    <source>
        <dbReference type="SAM" id="SignalP"/>
    </source>
</evidence>
<dbReference type="SUPFAM" id="SSF49265">
    <property type="entry name" value="Fibronectin type III"/>
    <property type="match status" value="1"/>
</dbReference>
<evidence type="ECO:0000256" key="8">
    <source>
        <dbReference type="ARBA" id="ARBA00046135"/>
    </source>
</evidence>
<dbReference type="PANTHER" id="PTHR14619:SF3">
    <property type="entry name" value="PROTEIN NDNF"/>
    <property type="match status" value="1"/>
</dbReference>
<keyword evidence="5" id="KW-0524">Neurogenesis</keyword>
<evidence type="ECO:0000256" key="4">
    <source>
        <dbReference type="ARBA" id="ARBA00022737"/>
    </source>
</evidence>
<evidence type="ECO:0000256" key="1">
    <source>
        <dbReference type="ARBA" id="ARBA00004613"/>
    </source>
</evidence>
<comment type="subcellular location">
    <subcellularLocation>
        <location evidence="1">Secreted</location>
    </subcellularLocation>
</comment>
<evidence type="ECO:0000256" key="5">
    <source>
        <dbReference type="ARBA" id="ARBA00022902"/>
    </source>
</evidence>
<dbReference type="RefSeq" id="XP_013408464.1">
    <property type="nucleotide sequence ID" value="XM_013553010.1"/>
</dbReference>
<evidence type="ECO:0000256" key="3">
    <source>
        <dbReference type="ARBA" id="ARBA00022729"/>
    </source>
</evidence>
<dbReference type="InterPro" id="IPR013783">
    <property type="entry name" value="Ig-like_fold"/>
</dbReference>
<evidence type="ECO:0000256" key="2">
    <source>
        <dbReference type="ARBA" id="ARBA00022525"/>
    </source>
</evidence>
<keyword evidence="2" id="KW-0964">Secreted</keyword>
<dbReference type="InterPro" id="IPR045805">
    <property type="entry name" value="NDNF_C"/>
</dbReference>
<keyword evidence="6" id="KW-0325">Glycoprotein</keyword>
<evidence type="ECO:0000256" key="6">
    <source>
        <dbReference type="ARBA" id="ARBA00023180"/>
    </source>
</evidence>
<organism evidence="11 13">
    <name type="scientific">Lingula anatina</name>
    <name type="common">Brachiopod</name>
    <name type="synonym">Lingula unguis</name>
    <dbReference type="NCBI Taxonomy" id="7574"/>
    <lineage>
        <taxon>Eukaryota</taxon>
        <taxon>Metazoa</taxon>
        <taxon>Spiralia</taxon>
        <taxon>Lophotrochozoa</taxon>
        <taxon>Brachiopoda</taxon>
        <taxon>Linguliformea</taxon>
        <taxon>Lingulata</taxon>
        <taxon>Lingulida</taxon>
        <taxon>Linguloidea</taxon>
        <taxon>Lingulidae</taxon>
        <taxon>Lingula</taxon>
    </lineage>
</organism>
<accession>A0A1S3JDH2</accession>
<dbReference type="Gene3D" id="2.60.40.10">
    <property type="entry name" value="Immunoglobulins"/>
    <property type="match status" value="1"/>
</dbReference>
<evidence type="ECO:0000256" key="7">
    <source>
        <dbReference type="ARBA" id="ARBA00024096"/>
    </source>
</evidence>
<evidence type="ECO:0000313" key="14">
    <source>
        <dbReference type="RefSeq" id="XP_013408466.1"/>
    </source>
</evidence>
<evidence type="ECO:0000313" key="13">
    <source>
        <dbReference type="RefSeq" id="XP_013408465.1"/>
    </source>
</evidence>
<dbReference type="InterPro" id="IPR055271">
    <property type="entry name" value="NDNF_Fn(III)_1"/>
</dbReference>
<keyword evidence="3 9" id="KW-0732">Signal</keyword>
<dbReference type="InterPro" id="IPR036116">
    <property type="entry name" value="FN3_sf"/>
</dbReference>
<keyword evidence="11" id="KW-1185">Reference proteome</keyword>
<dbReference type="KEGG" id="lak:106172355"/>
<dbReference type="Pfam" id="PF10179">
    <property type="entry name" value="NDNF"/>
    <property type="match status" value="1"/>
</dbReference>
<dbReference type="PANTHER" id="PTHR14619">
    <property type="entry name" value="NEURON-DERIVED NEUROTROPHIC FACTOR"/>
    <property type="match status" value="1"/>
</dbReference>
<reference evidence="12 13" key="1">
    <citation type="submission" date="2025-04" db="UniProtKB">
        <authorList>
            <consortium name="RefSeq"/>
        </authorList>
    </citation>
    <scope>IDENTIFICATION</scope>
    <source>
        <tissue evidence="12 13">Gonads</tissue>
    </source>
</reference>
<dbReference type="GeneID" id="106172355"/>
<evidence type="ECO:0000313" key="11">
    <source>
        <dbReference type="Proteomes" id="UP000085678"/>
    </source>
</evidence>
<dbReference type="InterPro" id="IPR003961">
    <property type="entry name" value="FN3_dom"/>
</dbReference>
<evidence type="ECO:0000313" key="12">
    <source>
        <dbReference type="RefSeq" id="XP_013408464.1"/>
    </source>
</evidence>
<feature type="domain" description="Fibronectin type-III" evidence="10">
    <location>
        <begin position="184"/>
        <end position="317"/>
    </location>
</feature>
<sequence>MTLTLETLFSVVILTLTTLAQGIIGQKIPSSNSAYTQFQLTHTEILYDTKALPDGTEVMSFLYKGDKQRFYFIVDEDESPLIIKVTPCASPLEFKLYHGELPVEERSGSGQVETDEFLQQKRAILPTTTPTSSRPLTLQEGDSIMSYTAFTSSSGLYVIEVTALTSDTSIRLYASTTQADHSYPEIPIGEDAVTVTSVSETSVHVSWEPSPSDALHNDPIEYCVMINQEKNMKTMCAAEAYMHGNSAPKLPPNLGFGFTWEGREKKRRQESRISAADPSEYFFICIGTKTSYAFSDLQFGETYYVDVFAVNQQTNQSTAYNGTSFETPSHPSMFKEVQDGRITFDYIKKSRSRYYMYNLTQEVSELLFSVQPCSGHAHVQISRDDDVITSGSASKLRRFILENPILGEYKICVTGSRRQGTSYKVFVSNNHRKYPYPKLPEDTSIKSFENLRKCNSVTVAWLSTRETSRYCLYRREIHSNQISDFYLKPDQCIAPESRRRSEKVMCRRFRYKERRRSAVVHKIEGLKPNKQYVIDVYVTKRHGGQTLSLQTTAIRTRQHCDE</sequence>
<dbReference type="SMART" id="SM00060">
    <property type="entry name" value="FN3"/>
    <property type="match status" value="2"/>
</dbReference>
<gene>
    <name evidence="12 13 14" type="primary">LOC106172355</name>
</gene>
<proteinExistence type="predicted"/>
<feature type="chain" id="PRO_5014545915" description="Protein NDNF" evidence="9">
    <location>
        <begin position="23"/>
        <end position="562"/>
    </location>
</feature>
<comment type="function">
    <text evidence="8">Secretory protein that plays a role in various cellular processes. Acts as a chemorepellent acting on gonadotropin-releasing hormone (GnRH) expressing neurons regulating their migration to the hypothalamus. Also promotes neuron migration, growth and survival as well as neurite outgrowth and is involved in the development of the olfactory system. May also act through the regulation of growth factors activity and downstream signaling. Also regulates extracellular matrix assembly and cell adhesiveness. Promotes endothelial cell survival, vessel formation and plays an important role in the process of revascularization through NOS3-dependent mechanisms.</text>
</comment>
<dbReference type="GO" id="GO:0005576">
    <property type="term" value="C:extracellular region"/>
    <property type="evidence" value="ECO:0007669"/>
    <property type="project" value="UniProtKB-SubCell"/>
</dbReference>
<protein>
    <recommendedName>
        <fullName evidence="7">Protein NDNF</fullName>
    </recommendedName>
</protein>
<dbReference type="InterPro" id="IPR056225">
    <property type="entry name" value="NDNF_N"/>
</dbReference>
<keyword evidence="4" id="KW-0677">Repeat</keyword>
<dbReference type="InterPro" id="IPR019326">
    <property type="entry name" value="NDNF"/>
</dbReference>
<dbReference type="AlphaFoldDB" id="A0A1S3JDH2"/>
<name>A0A1S3JDH2_LINAN</name>
<feature type="signal peptide" evidence="9">
    <location>
        <begin position="1"/>
        <end position="22"/>
    </location>
</feature>
<dbReference type="Proteomes" id="UP000085678">
    <property type="component" value="Unplaced"/>
</dbReference>
<dbReference type="GO" id="GO:0007399">
    <property type="term" value="P:nervous system development"/>
    <property type="evidence" value="ECO:0007669"/>
    <property type="project" value="UniProtKB-KW"/>
</dbReference>
<dbReference type="RefSeq" id="XP_013408465.1">
    <property type="nucleotide sequence ID" value="XM_013553011.1"/>
</dbReference>
<dbReference type="STRING" id="7574.A0A1S3JDH2"/>
<dbReference type="OrthoDB" id="9872501at2759"/>
<dbReference type="Pfam" id="PF24354">
    <property type="entry name" value="NDNF_N"/>
    <property type="match status" value="1"/>
</dbReference>
<dbReference type="Pfam" id="PF19433">
    <property type="entry name" value="NDNF_C"/>
    <property type="match status" value="1"/>
</dbReference>
<evidence type="ECO:0000259" key="10">
    <source>
        <dbReference type="SMART" id="SM00060"/>
    </source>
</evidence>
<dbReference type="RefSeq" id="XP_013408466.1">
    <property type="nucleotide sequence ID" value="XM_013553012.1"/>
</dbReference>